<name>A0A821UJ27_9NEOP</name>
<gene>
    <name evidence="1" type="ORF">PMACD_LOCUS10431</name>
</gene>
<organism evidence="1 2">
    <name type="scientific">Pieris macdunnoughi</name>
    <dbReference type="NCBI Taxonomy" id="345717"/>
    <lineage>
        <taxon>Eukaryota</taxon>
        <taxon>Metazoa</taxon>
        <taxon>Ecdysozoa</taxon>
        <taxon>Arthropoda</taxon>
        <taxon>Hexapoda</taxon>
        <taxon>Insecta</taxon>
        <taxon>Pterygota</taxon>
        <taxon>Neoptera</taxon>
        <taxon>Endopterygota</taxon>
        <taxon>Lepidoptera</taxon>
        <taxon>Glossata</taxon>
        <taxon>Ditrysia</taxon>
        <taxon>Papilionoidea</taxon>
        <taxon>Pieridae</taxon>
        <taxon>Pierinae</taxon>
        <taxon>Pieris</taxon>
    </lineage>
</organism>
<dbReference type="AlphaFoldDB" id="A0A821UJ27"/>
<dbReference type="EMBL" id="CAJOBZ010000031">
    <property type="protein sequence ID" value="CAF4890759.1"/>
    <property type="molecule type" value="Genomic_DNA"/>
</dbReference>
<comment type="caution">
    <text evidence="1">The sequence shown here is derived from an EMBL/GenBank/DDBJ whole genome shotgun (WGS) entry which is preliminary data.</text>
</comment>
<sequence length="121" mass="13780">MSQLYVMMSLKLHPPQFDTELSKLVSRNPLCSELVLALNESSSFRNCTSSEIPTSGGLWSICENIIKAAEEDEPLSTLSCNDLKEEVEKYLWSPNISRDADPFVFWHNDILYPNLKKLAQK</sequence>
<accession>A0A821UJ27</accession>
<reference evidence="1" key="1">
    <citation type="submission" date="2021-02" db="EMBL/GenBank/DDBJ databases">
        <authorList>
            <person name="Steward A R."/>
        </authorList>
    </citation>
    <scope>NUCLEOTIDE SEQUENCE</scope>
</reference>
<evidence type="ECO:0000313" key="1">
    <source>
        <dbReference type="EMBL" id="CAF4890759.1"/>
    </source>
</evidence>
<dbReference type="Proteomes" id="UP000663880">
    <property type="component" value="Unassembled WGS sequence"/>
</dbReference>
<evidence type="ECO:0000313" key="2">
    <source>
        <dbReference type="Proteomes" id="UP000663880"/>
    </source>
</evidence>
<dbReference type="OrthoDB" id="117690at2759"/>
<proteinExistence type="predicted"/>
<protein>
    <submittedName>
        <fullName evidence="1">Uncharacterized protein</fullName>
    </submittedName>
</protein>
<keyword evidence="2" id="KW-1185">Reference proteome</keyword>